<evidence type="ECO:0000259" key="4">
    <source>
        <dbReference type="PROSITE" id="PS50043"/>
    </source>
</evidence>
<dbReference type="Pfam" id="PF00196">
    <property type="entry name" value="GerE"/>
    <property type="match status" value="1"/>
</dbReference>
<gene>
    <name evidence="5" type="ORF">BTTOUR_24365</name>
</gene>
<name>A0ABD5I456_BACTU</name>
<reference evidence="5 6" key="1">
    <citation type="submission" date="2023-10" db="EMBL/GenBank/DDBJ databases">
        <title>Draft Genome Sequence of Bacillus thuringiensis serovar. toumanoffi 4059: Identification of a Novel Cry Protein Candidate.</title>
        <authorList>
            <person name="Murdoch R.W."/>
            <person name="Gemler B."/>
            <person name="Heater B.S."/>
        </authorList>
    </citation>
    <scope>NUCLEOTIDE SEQUENCE [LARGE SCALE GENOMIC DNA]</scope>
    <source>
        <strain evidence="5 6">4059</strain>
    </source>
</reference>
<dbReference type="GO" id="GO:0003677">
    <property type="term" value="F:DNA binding"/>
    <property type="evidence" value="ECO:0007669"/>
    <property type="project" value="UniProtKB-KW"/>
</dbReference>
<evidence type="ECO:0000256" key="2">
    <source>
        <dbReference type="ARBA" id="ARBA00023125"/>
    </source>
</evidence>
<evidence type="ECO:0000256" key="3">
    <source>
        <dbReference type="ARBA" id="ARBA00023163"/>
    </source>
</evidence>
<keyword evidence="3" id="KW-0804">Transcription</keyword>
<dbReference type="EMBL" id="JAWQCK010000007">
    <property type="protein sequence ID" value="MDW9211881.1"/>
    <property type="molecule type" value="Genomic_DNA"/>
</dbReference>
<protein>
    <submittedName>
        <fullName evidence="5">Regulatory protein, luxR family</fullName>
    </submittedName>
</protein>
<dbReference type="Gene3D" id="1.10.10.10">
    <property type="entry name" value="Winged helix-like DNA-binding domain superfamily/Winged helix DNA-binding domain"/>
    <property type="match status" value="1"/>
</dbReference>
<dbReference type="Proteomes" id="UP001272716">
    <property type="component" value="Unassembled WGS sequence"/>
</dbReference>
<dbReference type="CDD" id="cd06170">
    <property type="entry name" value="LuxR_C_like"/>
    <property type="match status" value="1"/>
</dbReference>
<feature type="domain" description="HTH luxR-type" evidence="4">
    <location>
        <begin position="6"/>
        <end position="71"/>
    </location>
</feature>
<dbReference type="AlphaFoldDB" id="A0ABD5I456"/>
<evidence type="ECO:0000313" key="6">
    <source>
        <dbReference type="Proteomes" id="UP001272716"/>
    </source>
</evidence>
<dbReference type="SMART" id="SM00421">
    <property type="entry name" value="HTH_LUXR"/>
    <property type="match status" value="1"/>
</dbReference>
<sequence>MIVNKLAMKAYSFTMREKQVIRKILTGMSTKELAEELCISIYTVQDHLKSIFEKTGVSSRNELVWEVFSKFCFDATE</sequence>
<dbReference type="PANTHER" id="PTHR44688">
    <property type="entry name" value="DNA-BINDING TRANSCRIPTIONAL ACTIVATOR DEVR_DOSR"/>
    <property type="match status" value="1"/>
</dbReference>
<evidence type="ECO:0000256" key="1">
    <source>
        <dbReference type="ARBA" id="ARBA00023015"/>
    </source>
</evidence>
<dbReference type="InterPro" id="IPR036388">
    <property type="entry name" value="WH-like_DNA-bd_sf"/>
</dbReference>
<dbReference type="PANTHER" id="PTHR44688:SF16">
    <property type="entry name" value="DNA-BINDING TRANSCRIPTIONAL ACTIVATOR DEVR_DOSR"/>
    <property type="match status" value="1"/>
</dbReference>
<evidence type="ECO:0000313" key="5">
    <source>
        <dbReference type="EMBL" id="MDW9211881.1"/>
    </source>
</evidence>
<proteinExistence type="predicted"/>
<keyword evidence="1" id="KW-0805">Transcription regulation</keyword>
<dbReference type="PROSITE" id="PS50043">
    <property type="entry name" value="HTH_LUXR_2"/>
    <property type="match status" value="1"/>
</dbReference>
<organism evidence="5 6">
    <name type="scientific">Bacillus thuringiensis serovar toumanoffi</name>
    <dbReference type="NCBI Taxonomy" id="180862"/>
    <lineage>
        <taxon>Bacteria</taxon>
        <taxon>Bacillati</taxon>
        <taxon>Bacillota</taxon>
        <taxon>Bacilli</taxon>
        <taxon>Bacillales</taxon>
        <taxon>Bacillaceae</taxon>
        <taxon>Bacillus</taxon>
        <taxon>Bacillus cereus group</taxon>
    </lineage>
</organism>
<dbReference type="InterPro" id="IPR000792">
    <property type="entry name" value="Tscrpt_reg_LuxR_C"/>
</dbReference>
<keyword evidence="2" id="KW-0238">DNA-binding</keyword>
<dbReference type="PRINTS" id="PR00038">
    <property type="entry name" value="HTHLUXR"/>
</dbReference>
<dbReference type="SUPFAM" id="SSF46894">
    <property type="entry name" value="C-terminal effector domain of the bipartite response regulators"/>
    <property type="match status" value="1"/>
</dbReference>
<accession>A0ABD5I456</accession>
<comment type="caution">
    <text evidence="5">The sequence shown here is derived from an EMBL/GenBank/DDBJ whole genome shotgun (WGS) entry which is preliminary data.</text>
</comment>
<dbReference type="InterPro" id="IPR016032">
    <property type="entry name" value="Sig_transdc_resp-reg_C-effctor"/>
</dbReference>